<evidence type="ECO:0000313" key="2">
    <source>
        <dbReference type="EMBL" id="CAB3374282.1"/>
    </source>
</evidence>
<feature type="compositionally biased region" description="Basic residues" evidence="1">
    <location>
        <begin position="124"/>
        <end position="140"/>
    </location>
</feature>
<evidence type="ECO:0000313" key="3">
    <source>
        <dbReference type="Proteomes" id="UP000494165"/>
    </source>
</evidence>
<feature type="compositionally biased region" description="Polar residues" evidence="1">
    <location>
        <begin position="40"/>
        <end position="50"/>
    </location>
</feature>
<comment type="caution">
    <text evidence="2">The sequence shown here is derived from an EMBL/GenBank/DDBJ whole genome shotgun (WGS) entry which is preliminary data.</text>
</comment>
<proteinExistence type="predicted"/>
<protein>
    <submittedName>
        <fullName evidence="2">Uncharacterized protein</fullName>
    </submittedName>
</protein>
<dbReference type="EMBL" id="CADEPI010000095">
    <property type="protein sequence ID" value="CAB3374282.1"/>
    <property type="molecule type" value="Genomic_DNA"/>
</dbReference>
<dbReference type="AlphaFoldDB" id="A0A8S1CWQ2"/>
<feature type="region of interest" description="Disordered" evidence="1">
    <location>
        <begin position="73"/>
        <end position="140"/>
    </location>
</feature>
<dbReference type="Proteomes" id="UP000494165">
    <property type="component" value="Unassembled WGS sequence"/>
</dbReference>
<accession>A0A8S1CWQ2</accession>
<evidence type="ECO:0000256" key="1">
    <source>
        <dbReference type="SAM" id="MobiDB-lite"/>
    </source>
</evidence>
<sequence>MHHNFHAEEGYGNSSQRASLEELNLMGLHSRRESKEHRQPSSSYKTFASVSISEPEEVDKAIFLRQETASATSVLCGKSSTSTPTTPDILKTRSKPATNKLPPNYKIDENKNMPGSNSDSSNARKVKKSKKVMKFNKIAH</sequence>
<gene>
    <name evidence="2" type="ORF">CLODIP_2_CD10743</name>
</gene>
<feature type="compositionally biased region" description="Polar residues" evidence="1">
    <location>
        <begin position="73"/>
        <end position="86"/>
    </location>
</feature>
<organism evidence="2 3">
    <name type="scientific">Cloeon dipterum</name>
    <dbReference type="NCBI Taxonomy" id="197152"/>
    <lineage>
        <taxon>Eukaryota</taxon>
        <taxon>Metazoa</taxon>
        <taxon>Ecdysozoa</taxon>
        <taxon>Arthropoda</taxon>
        <taxon>Hexapoda</taxon>
        <taxon>Insecta</taxon>
        <taxon>Pterygota</taxon>
        <taxon>Palaeoptera</taxon>
        <taxon>Ephemeroptera</taxon>
        <taxon>Pisciforma</taxon>
        <taxon>Baetidae</taxon>
        <taxon>Cloeon</taxon>
    </lineage>
</organism>
<name>A0A8S1CWQ2_9INSE</name>
<feature type="compositionally biased region" description="Polar residues" evidence="1">
    <location>
        <begin position="113"/>
        <end position="123"/>
    </location>
</feature>
<keyword evidence="3" id="KW-1185">Reference proteome</keyword>
<feature type="compositionally biased region" description="Basic and acidic residues" evidence="1">
    <location>
        <begin position="30"/>
        <end position="39"/>
    </location>
</feature>
<feature type="region of interest" description="Disordered" evidence="1">
    <location>
        <begin position="1"/>
        <end position="50"/>
    </location>
</feature>
<reference evidence="2 3" key="1">
    <citation type="submission" date="2020-04" db="EMBL/GenBank/DDBJ databases">
        <authorList>
            <person name="Alioto T."/>
            <person name="Alioto T."/>
            <person name="Gomez Garrido J."/>
        </authorList>
    </citation>
    <scope>NUCLEOTIDE SEQUENCE [LARGE SCALE GENOMIC DNA]</scope>
</reference>